<dbReference type="Proteomes" id="UP000000657">
    <property type="component" value="Chromosome"/>
</dbReference>
<dbReference type="PANTHER" id="PTHR44379:SF5">
    <property type="entry name" value="OXIDOREDUCTASE WITH IRON-SULFUR SUBUNIT"/>
    <property type="match status" value="1"/>
</dbReference>
<dbReference type="GO" id="GO:0051537">
    <property type="term" value="F:2 iron, 2 sulfur cluster binding"/>
    <property type="evidence" value="ECO:0007669"/>
    <property type="project" value="UniProtKB-KW"/>
</dbReference>
<keyword evidence="4" id="KW-0408">Iron</keyword>
<dbReference type="InterPro" id="IPR051452">
    <property type="entry name" value="Diverse_Oxidoreductases"/>
</dbReference>
<dbReference type="GO" id="GO:0018535">
    <property type="term" value="F:nicotine dehydrogenase activity"/>
    <property type="evidence" value="ECO:0007669"/>
    <property type="project" value="UniProtKB-EC"/>
</dbReference>
<dbReference type="SUPFAM" id="SSF47741">
    <property type="entry name" value="CO dehydrogenase ISP C-domain like"/>
    <property type="match status" value="1"/>
</dbReference>
<dbReference type="InterPro" id="IPR012675">
    <property type="entry name" value="Beta-grasp_dom_sf"/>
</dbReference>
<dbReference type="FunFam" id="1.10.150.120:FF:000003">
    <property type="entry name" value="Carbon monoxide dehydrogenase, small subunit"/>
    <property type="match status" value="1"/>
</dbReference>
<evidence type="ECO:0000259" key="7">
    <source>
        <dbReference type="PROSITE" id="PS51085"/>
    </source>
</evidence>
<dbReference type="Gene3D" id="1.10.150.120">
    <property type="entry name" value="[2Fe-2S]-binding domain"/>
    <property type="match status" value="1"/>
</dbReference>
<dbReference type="InterPro" id="IPR006058">
    <property type="entry name" value="2Fe2S_fd_BS"/>
</dbReference>
<dbReference type="PROSITE" id="PS00197">
    <property type="entry name" value="2FE2S_FER_1"/>
    <property type="match status" value="1"/>
</dbReference>
<evidence type="ECO:0000256" key="1">
    <source>
        <dbReference type="ARBA" id="ARBA00022714"/>
    </source>
</evidence>
<evidence type="ECO:0000313" key="8">
    <source>
        <dbReference type="EMBL" id="CAJ64783.1"/>
    </source>
</evidence>
<keyword evidence="1" id="KW-0001">2Fe-2S</keyword>
<evidence type="ECO:0000256" key="3">
    <source>
        <dbReference type="ARBA" id="ARBA00023002"/>
    </source>
</evidence>
<evidence type="ECO:0000256" key="4">
    <source>
        <dbReference type="ARBA" id="ARBA00023004"/>
    </source>
</evidence>
<dbReference type="InterPro" id="IPR001041">
    <property type="entry name" value="2Fe-2S_ferredoxin-type"/>
</dbReference>
<protein>
    <submittedName>
        <fullName evidence="8">Nicotine dehydrogenase (Small subunit)</fullName>
        <ecNumber evidence="8">1.5.99.4</ecNumber>
    </submittedName>
</protein>
<feature type="domain" description="2Fe-2S ferredoxin-type" evidence="7">
    <location>
        <begin position="7"/>
        <end position="83"/>
    </location>
</feature>
<dbReference type="STRING" id="326424.FRAAL6160"/>
<feature type="region of interest" description="Disordered" evidence="6">
    <location>
        <begin position="159"/>
        <end position="204"/>
    </location>
</feature>
<dbReference type="AlphaFoldDB" id="Q0RCP1"/>
<dbReference type="EC" id="1.5.99.4" evidence="8"/>
<proteinExistence type="predicted"/>
<evidence type="ECO:0000256" key="6">
    <source>
        <dbReference type="SAM" id="MobiDB-lite"/>
    </source>
</evidence>
<dbReference type="HOGENOM" id="CLU_052511_3_0_11"/>
<dbReference type="PROSITE" id="PS51085">
    <property type="entry name" value="2FE2S_FER_2"/>
    <property type="match status" value="1"/>
</dbReference>
<dbReference type="RefSeq" id="WP_011607210.1">
    <property type="nucleotide sequence ID" value="NC_008278.1"/>
</dbReference>
<dbReference type="Gene3D" id="3.10.20.30">
    <property type="match status" value="1"/>
</dbReference>
<dbReference type="CDD" id="cd00207">
    <property type="entry name" value="fer2"/>
    <property type="match status" value="1"/>
</dbReference>
<dbReference type="GO" id="GO:0046872">
    <property type="term" value="F:metal ion binding"/>
    <property type="evidence" value="ECO:0007669"/>
    <property type="project" value="UniProtKB-KW"/>
</dbReference>
<evidence type="ECO:0000313" key="9">
    <source>
        <dbReference type="Proteomes" id="UP000000657"/>
    </source>
</evidence>
<evidence type="ECO:0000256" key="5">
    <source>
        <dbReference type="ARBA" id="ARBA00023014"/>
    </source>
</evidence>
<keyword evidence="5" id="KW-0411">Iron-sulfur</keyword>
<evidence type="ECO:0000256" key="2">
    <source>
        <dbReference type="ARBA" id="ARBA00022723"/>
    </source>
</evidence>
<dbReference type="SUPFAM" id="SSF54292">
    <property type="entry name" value="2Fe-2S ferredoxin-like"/>
    <property type="match status" value="1"/>
</dbReference>
<keyword evidence="9" id="KW-1185">Reference proteome</keyword>
<dbReference type="InterPro" id="IPR002888">
    <property type="entry name" value="2Fe-2S-bd"/>
</dbReference>
<keyword evidence="2" id="KW-0479">Metal-binding</keyword>
<feature type="compositionally biased region" description="Low complexity" evidence="6">
    <location>
        <begin position="180"/>
        <end position="195"/>
    </location>
</feature>
<organism evidence="8 9">
    <name type="scientific">Frankia alni (strain DSM 45986 / CECT 9034 / ACN14a)</name>
    <dbReference type="NCBI Taxonomy" id="326424"/>
    <lineage>
        <taxon>Bacteria</taxon>
        <taxon>Bacillati</taxon>
        <taxon>Actinomycetota</taxon>
        <taxon>Actinomycetes</taxon>
        <taxon>Frankiales</taxon>
        <taxon>Frankiaceae</taxon>
        <taxon>Frankia</taxon>
    </lineage>
</organism>
<accession>Q0RCP1</accession>
<name>Q0RCP1_FRAAA</name>
<dbReference type="PANTHER" id="PTHR44379">
    <property type="entry name" value="OXIDOREDUCTASE WITH IRON-SULFUR SUBUNIT"/>
    <property type="match status" value="1"/>
</dbReference>
<dbReference type="KEGG" id="fal:FRAAL6160"/>
<dbReference type="OrthoDB" id="159930at2"/>
<dbReference type="Pfam" id="PF01799">
    <property type="entry name" value="Fer2_2"/>
    <property type="match status" value="1"/>
</dbReference>
<dbReference type="InterPro" id="IPR036884">
    <property type="entry name" value="2Fe-2S-bd_dom_sf"/>
</dbReference>
<sequence>MTPDDRHTLPLEVNGDVVEVSVRGHHTLLDVLRRELDLYGARPGCTAGVCGSCTVLLDGAPVSSCLLPVEQVGTRAVRTIEDLARDGQLHPVQQAFIDHTAFQCSYCTPGFILTAVALLAAEPDADRERIRTVLAGNLCRCGSYVKILEAVLDARDRLNGHPPAVSPPQAGSETKSRNKAQAQARAQAEAEAVVQGRPEVEGWR</sequence>
<dbReference type="Pfam" id="PF00111">
    <property type="entry name" value="Fer2"/>
    <property type="match status" value="1"/>
</dbReference>
<keyword evidence="3 8" id="KW-0560">Oxidoreductase</keyword>
<dbReference type="eggNOG" id="COG2080">
    <property type="taxonomic scope" value="Bacteria"/>
</dbReference>
<gene>
    <name evidence="8" type="ordered locus">FRAAL6160</name>
</gene>
<dbReference type="InterPro" id="IPR036010">
    <property type="entry name" value="2Fe-2S_ferredoxin-like_sf"/>
</dbReference>
<reference evidence="8 9" key="1">
    <citation type="journal article" date="2007" name="Genome Res.">
        <title>Genome characteristics of facultatively symbiotic Frankia sp. strains reflect host range and host plant biogeography.</title>
        <authorList>
            <person name="Normand P."/>
            <person name="Lapierre P."/>
            <person name="Tisa L.S."/>
            <person name="Gogarten J.P."/>
            <person name="Alloisio N."/>
            <person name="Bagnarol E."/>
            <person name="Bassi C.A."/>
            <person name="Berry A.M."/>
            <person name="Bickhart D.M."/>
            <person name="Choisne N."/>
            <person name="Couloux A."/>
            <person name="Cournoyer B."/>
            <person name="Cruveiller S."/>
            <person name="Daubin V."/>
            <person name="Demange N."/>
            <person name="Francino M.P."/>
            <person name="Goltsman E."/>
            <person name="Huang Y."/>
            <person name="Kopp O.R."/>
            <person name="Labarre L."/>
            <person name="Lapidus A."/>
            <person name="Lavire C."/>
            <person name="Marechal J."/>
            <person name="Martinez M."/>
            <person name="Mastronunzio J.E."/>
            <person name="Mullin B.C."/>
            <person name="Niemann J."/>
            <person name="Pujic P."/>
            <person name="Rawnsley T."/>
            <person name="Rouy Z."/>
            <person name="Schenowitz C."/>
            <person name="Sellstedt A."/>
            <person name="Tavares F."/>
            <person name="Tomkins J.P."/>
            <person name="Vallenet D."/>
            <person name="Valverde C."/>
            <person name="Wall L.G."/>
            <person name="Wang Y."/>
            <person name="Medigue C."/>
            <person name="Benson D.R."/>
        </authorList>
    </citation>
    <scope>NUCLEOTIDE SEQUENCE [LARGE SCALE GENOMIC DNA]</scope>
    <source>
        <strain evidence="9">DSM 45986 / CECT 9034 / ACN14a</strain>
    </source>
</reference>
<dbReference type="EMBL" id="CT573213">
    <property type="protein sequence ID" value="CAJ64783.1"/>
    <property type="molecule type" value="Genomic_DNA"/>
</dbReference>